<dbReference type="Proteomes" id="UP000190989">
    <property type="component" value="Unassembled WGS sequence"/>
</dbReference>
<comment type="subcellular location">
    <subcellularLocation>
        <location evidence="1">Cell outer membrane</location>
    </subcellularLocation>
</comment>
<keyword evidence="5" id="KW-0998">Cell outer membrane</keyword>
<reference evidence="8" key="1">
    <citation type="submission" date="2017-02" db="EMBL/GenBank/DDBJ databases">
        <authorList>
            <person name="Varghese N."/>
            <person name="Submissions S."/>
        </authorList>
    </citation>
    <scope>NUCLEOTIDE SEQUENCE [LARGE SCALE GENOMIC DNA]</scope>
    <source>
        <strain evidence="8">SM117</strain>
    </source>
</reference>
<dbReference type="InterPro" id="IPR010583">
    <property type="entry name" value="MipA"/>
</dbReference>
<evidence type="ECO:0000313" key="7">
    <source>
        <dbReference type="EMBL" id="SLK05637.1"/>
    </source>
</evidence>
<evidence type="ECO:0000256" key="4">
    <source>
        <dbReference type="ARBA" id="ARBA00023136"/>
    </source>
</evidence>
<name>A0A1U6ICC8_9SPHN</name>
<comment type="similarity">
    <text evidence="2">Belongs to the MipA/OmpV family.</text>
</comment>
<dbReference type="EMBL" id="FVZE01000005">
    <property type="protein sequence ID" value="SLK05637.1"/>
    <property type="molecule type" value="Genomic_DNA"/>
</dbReference>
<dbReference type="STRING" id="428990.SAMN06295987_105210"/>
<evidence type="ECO:0000256" key="3">
    <source>
        <dbReference type="ARBA" id="ARBA00022729"/>
    </source>
</evidence>
<organism evidence="7 8">
    <name type="scientific">Novosphingobium mathurense</name>
    <dbReference type="NCBI Taxonomy" id="428990"/>
    <lineage>
        <taxon>Bacteria</taxon>
        <taxon>Pseudomonadati</taxon>
        <taxon>Pseudomonadota</taxon>
        <taxon>Alphaproteobacteria</taxon>
        <taxon>Sphingomonadales</taxon>
        <taxon>Sphingomonadaceae</taxon>
        <taxon>Novosphingobium</taxon>
    </lineage>
</organism>
<keyword evidence="8" id="KW-1185">Reference proteome</keyword>
<proteinExistence type="inferred from homology"/>
<feature type="chain" id="PRO_5012911171" evidence="6">
    <location>
        <begin position="24"/>
        <end position="281"/>
    </location>
</feature>
<dbReference type="Pfam" id="PF06629">
    <property type="entry name" value="MipA"/>
    <property type="match status" value="1"/>
</dbReference>
<dbReference type="RefSeq" id="WP_079731125.1">
    <property type="nucleotide sequence ID" value="NZ_FVZE01000005.1"/>
</dbReference>
<evidence type="ECO:0000256" key="2">
    <source>
        <dbReference type="ARBA" id="ARBA00005722"/>
    </source>
</evidence>
<dbReference type="GO" id="GO:0009279">
    <property type="term" value="C:cell outer membrane"/>
    <property type="evidence" value="ECO:0007669"/>
    <property type="project" value="UniProtKB-SubCell"/>
</dbReference>
<evidence type="ECO:0000313" key="8">
    <source>
        <dbReference type="Proteomes" id="UP000190989"/>
    </source>
</evidence>
<gene>
    <name evidence="7" type="ORF">SAMN06295987_105210</name>
</gene>
<evidence type="ECO:0000256" key="6">
    <source>
        <dbReference type="SAM" id="SignalP"/>
    </source>
</evidence>
<sequence length="281" mass="29605">MSISRSLALLATAAVLPATPAFADEAQDRDAMTRDRITVGVGAIYGPSYDGSDDYVVSPIPIVQGRVKGITISPRPAGLALDLIPDAPDARIGFALGPVATISRNRVNQIKDPVVRAAGKLDTAVELGASGGVSAYRLLNPYDSLSLSADVKWDVAGAYGGMTWAPSITYMTPVSKAALVTLALSAKHIDDDYADYYYSVSPTQSDASGLPQFQAKGGWESVSATMLVGYDLSGDLRDGGFALFSIASYSRMLNDSKDTPYTSLRGDADQWLLGLGVAYSF</sequence>
<accession>A0A1U6ICC8</accession>
<keyword evidence="4" id="KW-0472">Membrane</keyword>
<evidence type="ECO:0000256" key="1">
    <source>
        <dbReference type="ARBA" id="ARBA00004442"/>
    </source>
</evidence>
<keyword evidence="3 6" id="KW-0732">Signal</keyword>
<evidence type="ECO:0000256" key="5">
    <source>
        <dbReference type="ARBA" id="ARBA00023237"/>
    </source>
</evidence>
<protein>
    <submittedName>
        <fullName evidence="7">Outer membrane scaffolding protein for murein synthesis, MipA/OmpV family</fullName>
    </submittedName>
</protein>
<dbReference type="PANTHER" id="PTHR38776">
    <property type="entry name" value="MLTA-INTERACTING PROTEIN-RELATED"/>
    <property type="match status" value="1"/>
</dbReference>
<dbReference type="PANTHER" id="PTHR38776:SF1">
    <property type="entry name" value="MLTA-INTERACTING PROTEIN-RELATED"/>
    <property type="match status" value="1"/>
</dbReference>
<feature type="signal peptide" evidence="6">
    <location>
        <begin position="1"/>
        <end position="23"/>
    </location>
</feature>
<dbReference type="AlphaFoldDB" id="A0A1U6ICC8"/>